<dbReference type="OrthoDB" id="1906379at2"/>
<comment type="caution">
    <text evidence="1">The sequence shown here is derived from an EMBL/GenBank/DDBJ whole genome shotgun (WGS) entry which is preliminary data.</text>
</comment>
<reference evidence="1 2" key="1">
    <citation type="submission" date="2019-03" db="EMBL/GenBank/DDBJ databases">
        <title>Genomic Encyclopedia of Type Strains, Phase IV (KMG-IV): sequencing the most valuable type-strain genomes for metagenomic binning, comparative biology and taxonomic classification.</title>
        <authorList>
            <person name="Goeker M."/>
        </authorList>
    </citation>
    <scope>NUCLEOTIDE SEQUENCE [LARGE SCALE GENOMIC DNA]</scope>
    <source>
        <strain evidence="1 2">DSM 102940</strain>
    </source>
</reference>
<dbReference type="Proteomes" id="UP000294919">
    <property type="component" value="Unassembled WGS sequence"/>
</dbReference>
<gene>
    <name evidence="1" type="ORF">EV214_1512</name>
</gene>
<evidence type="ECO:0000313" key="1">
    <source>
        <dbReference type="EMBL" id="TCO67910.1"/>
    </source>
</evidence>
<protein>
    <submittedName>
        <fullName evidence="1">Uncharacterized protein</fullName>
    </submittedName>
</protein>
<keyword evidence="2" id="KW-1185">Reference proteome</keyword>
<name>A0A4V2S9H0_9FIRM</name>
<evidence type="ECO:0000313" key="2">
    <source>
        <dbReference type="Proteomes" id="UP000294919"/>
    </source>
</evidence>
<organism evidence="1 2">
    <name type="scientific">Marinisporobacter balticus</name>
    <dbReference type="NCBI Taxonomy" id="2018667"/>
    <lineage>
        <taxon>Bacteria</taxon>
        <taxon>Bacillati</taxon>
        <taxon>Bacillota</taxon>
        <taxon>Clostridia</taxon>
        <taxon>Peptostreptococcales</taxon>
        <taxon>Thermotaleaceae</taxon>
        <taxon>Marinisporobacter</taxon>
    </lineage>
</organism>
<accession>A0A4V2S9H0</accession>
<sequence length="175" mass="21044">MEYFVMKYDDRVLSPIKIDLSTIDIDAKEASVAYAMFHENTTFVDYFYIKKLFKYNFCVSDELKELLDIYADEMTAIPLFITDKKQENQKVYWKIDIEVQDCLEMKPHMKYDDLTIIQDKMKNKKDENKKDENKNKYIFKVLFEKQEYLIVSLHLAENILRKNLCGMQFIPVKLK</sequence>
<dbReference type="EMBL" id="SLWV01000051">
    <property type="protein sequence ID" value="TCO67910.1"/>
    <property type="molecule type" value="Genomic_DNA"/>
</dbReference>
<dbReference type="AlphaFoldDB" id="A0A4V2S9H0"/>
<proteinExistence type="predicted"/>
<dbReference type="RefSeq" id="WP_132248358.1">
    <property type="nucleotide sequence ID" value="NZ_SLWV01000051.1"/>
</dbReference>